<sequence length="221" mass="25099">MLESNQPVPNSSDQYILSKVYGIRAFYVKQKYQRITASSRSEPLIKMAFRYHQNGTPTNHQAILRRLLLMMIIGSSTRASCSAMRPIKVRGLPVTLSRKMLQWTYKDLAFRTVPRSKIPTVSNAENKTPVITTPLPKPNRKNVHNKARVLPSQGIPCFLLTDKLKPVINISATNFNNQPIHQTYISSLTVPEKSVSEINKRFLIILMNRGITYANLIELPP</sequence>
<comment type="caution">
    <text evidence="1">The sequence shown here is derived from an EMBL/GenBank/DDBJ whole genome shotgun (WGS) entry which is preliminary data.</text>
</comment>
<proteinExistence type="predicted"/>
<evidence type="ECO:0000313" key="1">
    <source>
        <dbReference type="EMBL" id="GIY43644.1"/>
    </source>
</evidence>
<organism evidence="1 2">
    <name type="scientific">Caerostris extrusa</name>
    <name type="common">Bark spider</name>
    <name type="synonym">Caerostris bankana</name>
    <dbReference type="NCBI Taxonomy" id="172846"/>
    <lineage>
        <taxon>Eukaryota</taxon>
        <taxon>Metazoa</taxon>
        <taxon>Ecdysozoa</taxon>
        <taxon>Arthropoda</taxon>
        <taxon>Chelicerata</taxon>
        <taxon>Arachnida</taxon>
        <taxon>Araneae</taxon>
        <taxon>Araneomorphae</taxon>
        <taxon>Entelegynae</taxon>
        <taxon>Araneoidea</taxon>
        <taxon>Araneidae</taxon>
        <taxon>Caerostris</taxon>
    </lineage>
</organism>
<protein>
    <submittedName>
        <fullName evidence="1">Uncharacterized protein</fullName>
    </submittedName>
</protein>
<dbReference type="EMBL" id="BPLR01011000">
    <property type="protein sequence ID" value="GIY43644.1"/>
    <property type="molecule type" value="Genomic_DNA"/>
</dbReference>
<reference evidence="1 2" key="1">
    <citation type="submission" date="2021-06" db="EMBL/GenBank/DDBJ databases">
        <title>Caerostris extrusa draft genome.</title>
        <authorList>
            <person name="Kono N."/>
            <person name="Arakawa K."/>
        </authorList>
    </citation>
    <scope>NUCLEOTIDE SEQUENCE [LARGE SCALE GENOMIC DNA]</scope>
</reference>
<name>A0AAV4TEL0_CAEEX</name>
<accession>A0AAV4TEL0</accession>
<keyword evidence="2" id="KW-1185">Reference proteome</keyword>
<dbReference type="Proteomes" id="UP001054945">
    <property type="component" value="Unassembled WGS sequence"/>
</dbReference>
<evidence type="ECO:0000313" key="2">
    <source>
        <dbReference type="Proteomes" id="UP001054945"/>
    </source>
</evidence>
<dbReference type="AlphaFoldDB" id="A0AAV4TEL0"/>
<gene>
    <name evidence="1" type="ORF">CEXT_452441</name>
</gene>